<keyword evidence="1" id="KW-1133">Transmembrane helix</keyword>
<keyword evidence="1" id="KW-0812">Transmembrane</keyword>
<reference evidence="2 3" key="1">
    <citation type="submission" date="2019-07" db="EMBL/GenBank/DDBJ databases">
        <title>Tepidimonas fonticaldi AT-A2 draft genome.</title>
        <authorList>
            <person name="Da Costa M.S."/>
            <person name="Froufe H.J.C."/>
            <person name="Egas C."/>
            <person name="Albuquerque L."/>
        </authorList>
    </citation>
    <scope>NUCLEOTIDE SEQUENCE [LARGE SCALE GENOMIC DNA]</scope>
    <source>
        <strain evidence="2 3">AT-A2</strain>
    </source>
</reference>
<comment type="caution">
    <text evidence="2">The sequence shown here is derived from an EMBL/GenBank/DDBJ whole genome shotgun (WGS) entry which is preliminary data.</text>
</comment>
<sequence length="457" mass="48184">MLLASTIQRLPSHSAQRRLISTVYRMFLYRFHREIPRATKMKSPAIRIPNRTQQYGAATVFTAVMLTLITGLGVLYLTRGAVSEVRTIANSAAAQESLINAESAISNAFQELAASPQTTLYAFITNRASRNAGGIPNLSEFRFCSITNASKTARAIFEECGTNGGGIAPTDTTALLAGRGSSSIDPTARRYVVTTVSVNPTGGSSYRPGALAPLTLAGASGALTGNATVVNNNNNLTIWTGKSIAEISGSFDTRTIINGVPDSLSSDNTSGQSYHIGPDVVTNDYNLRSLVNGADKTGLERLALGRTFEEFKTRADIVIDLAKVSFSSKIPDIVAQVALGAGPVSVAVFDSRQNVVTEIDIGSNLGTTTSPIILATTGNVKFGGNTTVNGLVYAGGTVDFKGGGTLTGTVVADNLLGPPGKGNFTITHGPSTMWEAIENEFNQNFSKAIQTGTWRDW</sequence>
<keyword evidence="1" id="KW-0472">Membrane</keyword>
<evidence type="ECO:0008006" key="4">
    <source>
        <dbReference type="Google" id="ProtNLM"/>
    </source>
</evidence>
<evidence type="ECO:0000256" key="1">
    <source>
        <dbReference type="SAM" id="Phobius"/>
    </source>
</evidence>
<evidence type="ECO:0000313" key="3">
    <source>
        <dbReference type="Proteomes" id="UP000316388"/>
    </source>
</evidence>
<gene>
    <name evidence="2" type="ORF">Tfont_02799</name>
</gene>
<dbReference type="EMBL" id="VJOO01000066">
    <property type="protein sequence ID" value="TSE33412.1"/>
    <property type="molecule type" value="Genomic_DNA"/>
</dbReference>
<proteinExistence type="predicted"/>
<name>A0A554XC33_9BURK</name>
<feature type="transmembrane region" description="Helical" evidence="1">
    <location>
        <begin position="55"/>
        <end position="77"/>
    </location>
</feature>
<dbReference type="AlphaFoldDB" id="A0A554XC33"/>
<dbReference type="Proteomes" id="UP000316388">
    <property type="component" value="Unassembled WGS sequence"/>
</dbReference>
<evidence type="ECO:0000313" key="2">
    <source>
        <dbReference type="EMBL" id="TSE33412.1"/>
    </source>
</evidence>
<accession>A0A554XC33</accession>
<protein>
    <recommendedName>
        <fullName evidence="4">Type 4 fimbrial biogenesis protein PilX N-terminal domain-containing protein</fullName>
    </recommendedName>
</protein>
<organism evidence="2 3">
    <name type="scientific">Tepidimonas fonticaldi</name>
    <dbReference type="NCBI Taxonomy" id="1101373"/>
    <lineage>
        <taxon>Bacteria</taxon>
        <taxon>Pseudomonadati</taxon>
        <taxon>Pseudomonadota</taxon>
        <taxon>Betaproteobacteria</taxon>
        <taxon>Burkholderiales</taxon>
        <taxon>Tepidimonas</taxon>
    </lineage>
</organism>